<protein>
    <submittedName>
        <fullName evidence="1">Uncharacterized protein</fullName>
    </submittedName>
</protein>
<evidence type="ECO:0000313" key="2">
    <source>
        <dbReference type="Proteomes" id="UP000229314"/>
    </source>
</evidence>
<organism evidence="1 2">
    <name type="scientific">Paracoccus yeei</name>
    <dbReference type="NCBI Taxonomy" id="147645"/>
    <lineage>
        <taxon>Bacteria</taxon>
        <taxon>Pseudomonadati</taxon>
        <taxon>Pseudomonadota</taxon>
        <taxon>Alphaproteobacteria</taxon>
        <taxon>Rhodobacterales</taxon>
        <taxon>Paracoccaceae</taxon>
        <taxon>Paracoccus</taxon>
    </lineage>
</organism>
<gene>
    <name evidence="1" type="ORF">PYTT13_03965</name>
</gene>
<proteinExistence type="predicted"/>
<dbReference type="EMBL" id="CP024422">
    <property type="protein sequence ID" value="ATQ55040.1"/>
    <property type="molecule type" value="Genomic_DNA"/>
</dbReference>
<sequence>MTREEPDLTSKTDQQLRNLIENHRRAGKLDAPLAKAAVAEQARRNKAFDFKAGIEFLVEAARKRQAVNYRQLAEAGGILRPGDPWRQHMTQKIPLSQIADYAHTHGMPAITALIETQGGVTDSILSGFQKGLDETGIRLPVGMTIRDFYLSERERAFDWASSGSAP</sequence>
<dbReference type="GeneID" id="78896829"/>
<dbReference type="Proteomes" id="UP000229314">
    <property type="component" value="Chromosome"/>
</dbReference>
<dbReference type="AlphaFoldDB" id="A0A2D2BXN5"/>
<reference evidence="1 2" key="1">
    <citation type="submission" date="2017-10" db="EMBL/GenBank/DDBJ databases">
        <title>Complete genome sequence of Paracoccus yeei TT13 isolated from human skin.</title>
        <authorList>
            <person name="Lee K."/>
            <person name="Lim J.Y."/>
            <person name="Hwang I."/>
        </authorList>
    </citation>
    <scope>NUCLEOTIDE SEQUENCE [LARGE SCALE GENOMIC DNA]</scope>
    <source>
        <strain evidence="1 2">TT13</strain>
    </source>
</reference>
<evidence type="ECO:0000313" key="1">
    <source>
        <dbReference type="EMBL" id="ATQ55040.1"/>
    </source>
</evidence>
<name>A0A2D2BXN5_9RHOB</name>
<dbReference type="RefSeq" id="WP_099648271.1">
    <property type="nucleotide sequence ID" value="NZ_CAJGAB010000036.1"/>
</dbReference>
<accession>A0A2D2BXN5</accession>